<comment type="caution">
    <text evidence="1">The sequence shown here is derived from an EMBL/GenBank/DDBJ whole genome shotgun (WGS) entry which is preliminary data.</text>
</comment>
<dbReference type="EMBL" id="JBDIZK010000002">
    <property type="protein sequence ID" value="MEN3746384.1"/>
    <property type="molecule type" value="Genomic_DNA"/>
</dbReference>
<gene>
    <name evidence="1" type="ORF">TPR58_04330</name>
</gene>
<dbReference type="Proteomes" id="UP001427805">
    <property type="component" value="Unassembled WGS sequence"/>
</dbReference>
<dbReference type="Gene3D" id="1.25.40.10">
    <property type="entry name" value="Tetratricopeptide repeat domain"/>
    <property type="match status" value="1"/>
</dbReference>
<name>A0ABV0B474_9SPHN</name>
<reference evidence="1 2" key="1">
    <citation type="submission" date="2024-05" db="EMBL/GenBank/DDBJ databases">
        <title>Sphingomonas sp. HF-S3 16S ribosomal RNA gene Genome sequencing and assembly.</title>
        <authorList>
            <person name="Lee H."/>
        </authorList>
    </citation>
    <scope>NUCLEOTIDE SEQUENCE [LARGE SCALE GENOMIC DNA]</scope>
    <source>
        <strain evidence="1 2">HF-S3</strain>
    </source>
</reference>
<proteinExistence type="predicted"/>
<dbReference type="InterPro" id="IPR011990">
    <property type="entry name" value="TPR-like_helical_dom_sf"/>
</dbReference>
<keyword evidence="2" id="KW-1185">Reference proteome</keyword>
<organism evidence="1 2">
    <name type="scientific">Sphingomonas rustica</name>
    <dbReference type="NCBI Taxonomy" id="3103142"/>
    <lineage>
        <taxon>Bacteria</taxon>
        <taxon>Pseudomonadati</taxon>
        <taxon>Pseudomonadota</taxon>
        <taxon>Alphaproteobacteria</taxon>
        <taxon>Sphingomonadales</taxon>
        <taxon>Sphingomonadaceae</taxon>
        <taxon>Sphingomonas</taxon>
    </lineage>
</organism>
<evidence type="ECO:0000313" key="1">
    <source>
        <dbReference type="EMBL" id="MEN3746384.1"/>
    </source>
</evidence>
<protein>
    <submittedName>
        <fullName evidence="1">SEL1-like repeat protein</fullName>
    </submittedName>
</protein>
<sequence length="272" mass="29117">MGKAILHSRFVRAALAAILGTCFVLAGGFVSAEYAAISLKPGAAAADLQDLARRAQGGDKRAQYELGLRYDVGDGIPRSPSRARILYTAAAADSGGTRMMLVPQRNGSVSTVPVNSGALVPGLPEARAALAGLEADPRKTAPYQEPKTRSQSVTQKQAHGTLEFIDVSSLCDQHLEAIQRVSNWHIAECYSRQYRLTKKNGQSLVLVDLFLVTDDSDAIEDVPIPFGLFDPLINSPSFDDDHARVPGAVSYLELVTDSGIYNIIISFSEGGK</sequence>
<dbReference type="RefSeq" id="WP_346245386.1">
    <property type="nucleotide sequence ID" value="NZ_JBDIZK010000002.1"/>
</dbReference>
<accession>A0ABV0B474</accession>
<evidence type="ECO:0000313" key="2">
    <source>
        <dbReference type="Proteomes" id="UP001427805"/>
    </source>
</evidence>